<comment type="caution">
    <text evidence="1">The sequence shown here is derived from an EMBL/GenBank/DDBJ whole genome shotgun (WGS) entry which is preliminary data.</text>
</comment>
<evidence type="ECO:0000313" key="2">
    <source>
        <dbReference type="Proteomes" id="UP001384579"/>
    </source>
</evidence>
<proteinExistence type="predicted"/>
<organism evidence="1 2">
    <name type="scientific">Microcoleus anatoxicus PTRS2</name>
    <dbReference type="NCBI Taxonomy" id="2705321"/>
    <lineage>
        <taxon>Bacteria</taxon>
        <taxon>Bacillati</taxon>
        <taxon>Cyanobacteriota</taxon>
        <taxon>Cyanophyceae</taxon>
        <taxon>Oscillatoriophycideae</taxon>
        <taxon>Oscillatoriales</taxon>
        <taxon>Microcoleaceae</taxon>
        <taxon>Microcoleus</taxon>
        <taxon>Microcoleus anatoxicus</taxon>
    </lineage>
</organism>
<accession>A0ABU8YNY3</accession>
<dbReference type="Proteomes" id="UP001384579">
    <property type="component" value="Unassembled WGS sequence"/>
</dbReference>
<name>A0ABU8YNY3_9CYAN</name>
<dbReference type="EMBL" id="JBBLXS010000166">
    <property type="protein sequence ID" value="MEK0185946.1"/>
    <property type="molecule type" value="Genomic_DNA"/>
</dbReference>
<protein>
    <submittedName>
        <fullName evidence="1">Uncharacterized protein</fullName>
    </submittedName>
</protein>
<sequence length="65" mass="7389">MNYFYQQNAAIHNLIGNWELGIGHWELGIGHWANRALGIGHWALGIGHWPNRALAKQGIDFQVKK</sequence>
<keyword evidence="2" id="KW-1185">Reference proteome</keyword>
<evidence type="ECO:0000313" key="1">
    <source>
        <dbReference type="EMBL" id="MEK0185946.1"/>
    </source>
</evidence>
<dbReference type="RefSeq" id="WP_340541541.1">
    <property type="nucleotide sequence ID" value="NZ_JBBLXS010000166.1"/>
</dbReference>
<gene>
    <name evidence="1" type="ORF">WMG39_13980</name>
</gene>
<reference evidence="1 2" key="1">
    <citation type="journal article" date="2020" name="Harmful Algae">
        <title>Molecular and morphological characterization of a novel dihydroanatoxin-a producing Microcoleus species (cyanobacteria) from the Russian River, California, USA.</title>
        <authorList>
            <person name="Conklin K.Y."/>
            <person name="Stancheva R."/>
            <person name="Otten T.G."/>
            <person name="Fadness R."/>
            <person name="Boyer G.L."/>
            <person name="Read B."/>
            <person name="Zhang X."/>
            <person name="Sheath R.G."/>
        </authorList>
    </citation>
    <scope>NUCLEOTIDE SEQUENCE [LARGE SCALE GENOMIC DNA]</scope>
    <source>
        <strain evidence="1 2">PTRS2</strain>
    </source>
</reference>